<dbReference type="InterPro" id="IPR002934">
    <property type="entry name" value="Polymerase_NTP_transf_dom"/>
</dbReference>
<evidence type="ECO:0000256" key="8">
    <source>
        <dbReference type="ARBA" id="ARBA00022842"/>
    </source>
</evidence>
<feature type="domain" description="Polymerase nucleotidyl transferase" evidence="10">
    <location>
        <begin position="10"/>
        <end position="98"/>
    </location>
</feature>
<keyword evidence="12" id="KW-1185">Reference proteome</keyword>
<organism evidence="11 12">
    <name type="scientific">Rhizobium wuzhouense</name>
    <dbReference type="NCBI Taxonomy" id="1986026"/>
    <lineage>
        <taxon>Bacteria</taxon>
        <taxon>Pseudomonadati</taxon>
        <taxon>Pseudomonadota</taxon>
        <taxon>Alphaproteobacteria</taxon>
        <taxon>Hyphomicrobiales</taxon>
        <taxon>Rhizobiaceae</taxon>
        <taxon>Rhizobium/Agrobacterium group</taxon>
        <taxon>Rhizobium</taxon>
    </lineage>
</organism>
<evidence type="ECO:0000256" key="7">
    <source>
        <dbReference type="ARBA" id="ARBA00022840"/>
    </source>
</evidence>
<dbReference type="Proteomes" id="UP000247536">
    <property type="component" value="Unassembled WGS sequence"/>
</dbReference>
<evidence type="ECO:0000256" key="2">
    <source>
        <dbReference type="ARBA" id="ARBA00022649"/>
    </source>
</evidence>
<comment type="similarity">
    <text evidence="9">Belongs to the MntA antitoxin family.</text>
</comment>
<dbReference type="CDD" id="cd05403">
    <property type="entry name" value="NT_KNTase_like"/>
    <property type="match status" value="1"/>
</dbReference>
<sequence length="102" mass="11616">MDKDMVIAKLREHRDELVADGILSLSLFGSVARGEATEESDVDVVVRLDHSKMGKGFSFFSDLDILRQKLETITGRPVDIVCEPVEKERLARRIERDRQLAF</sequence>
<protein>
    <recommendedName>
        <fullName evidence="10">Polymerase nucleotidyl transferase domain-containing protein</fullName>
    </recommendedName>
</protein>
<evidence type="ECO:0000259" key="10">
    <source>
        <dbReference type="Pfam" id="PF01909"/>
    </source>
</evidence>
<name>A0ABX5NZX7_9HYPH</name>
<reference evidence="11 12" key="1">
    <citation type="submission" date="2018-06" db="EMBL/GenBank/DDBJ databases">
        <title>Rhizobium wuzhouense sp. nov., isolated from roots of Oryza officinalis.</title>
        <authorList>
            <person name="Yuan T."/>
        </authorList>
    </citation>
    <scope>NUCLEOTIDE SEQUENCE [LARGE SCALE GENOMIC DNA]</scope>
    <source>
        <strain evidence="11 12">W44</strain>
    </source>
</reference>
<evidence type="ECO:0000313" key="11">
    <source>
        <dbReference type="EMBL" id="PYB77922.1"/>
    </source>
</evidence>
<dbReference type="PANTHER" id="PTHR33571:SF14">
    <property type="entry name" value="PROTEIN ADENYLYLTRANSFERASE MJ0435-RELATED"/>
    <property type="match status" value="1"/>
</dbReference>
<comment type="cofactor">
    <cofactor evidence="1">
        <name>Mg(2+)</name>
        <dbReference type="ChEBI" id="CHEBI:18420"/>
    </cofactor>
</comment>
<gene>
    <name evidence="11" type="ORF">DMY87_02290</name>
</gene>
<keyword evidence="4" id="KW-0548">Nucleotidyltransferase</keyword>
<dbReference type="EMBL" id="QJRY01000001">
    <property type="protein sequence ID" value="PYB77922.1"/>
    <property type="molecule type" value="Genomic_DNA"/>
</dbReference>
<proteinExistence type="inferred from homology"/>
<accession>A0ABX5NZX7</accession>
<dbReference type="SUPFAM" id="SSF81301">
    <property type="entry name" value="Nucleotidyltransferase"/>
    <property type="match status" value="1"/>
</dbReference>
<evidence type="ECO:0000256" key="6">
    <source>
        <dbReference type="ARBA" id="ARBA00022741"/>
    </source>
</evidence>
<dbReference type="InterPro" id="IPR052038">
    <property type="entry name" value="Type-VII_TA_antitoxin"/>
</dbReference>
<dbReference type="Gene3D" id="3.30.460.10">
    <property type="entry name" value="Beta Polymerase, domain 2"/>
    <property type="match status" value="1"/>
</dbReference>
<keyword evidence="6" id="KW-0547">Nucleotide-binding</keyword>
<evidence type="ECO:0000256" key="3">
    <source>
        <dbReference type="ARBA" id="ARBA00022679"/>
    </source>
</evidence>
<evidence type="ECO:0000256" key="5">
    <source>
        <dbReference type="ARBA" id="ARBA00022723"/>
    </source>
</evidence>
<dbReference type="InterPro" id="IPR043519">
    <property type="entry name" value="NT_sf"/>
</dbReference>
<evidence type="ECO:0000256" key="9">
    <source>
        <dbReference type="ARBA" id="ARBA00038276"/>
    </source>
</evidence>
<dbReference type="PANTHER" id="PTHR33571">
    <property type="entry name" value="SSL8005 PROTEIN"/>
    <property type="match status" value="1"/>
</dbReference>
<keyword evidence="5" id="KW-0479">Metal-binding</keyword>
<evidence type="ECO:0000256" key="1">
    <source>
        <dbReference type="ARBA" id="ARBA00001946"/>
    </source>
</evidence>
<evidence type="ECO:0000256" key="4">
    <source>
        <dbReference type="ARBA" id="ARBA00022695"/>
    </source>
</evidence>
<keyword evidence="8" id="KW-0460">Magnesium</keyword>
<keyword evidence="2" id="KW-1277">Toxin-antitoxin system</keyword>
<keyword evidence="7" id="KW-0067">ATP-binding</keyword>
<keyword evidence="3" id="KW-0808">Transferase</keyword>
<evidence type="ECO:0000313" key="12">
    <source>
        <dbReference type="Proteomes" id="UP000247536"/>
    </source>
</evidence>
<dbReference type="Pfam" id="PF01909">
    <property type="entry name" value="NTP_transf_2"/>
    <property type="match status" value="1"/>
</dbReference>
<comment type="caution">
    <text evidence="11">The sequence shown here is derived from an EMBL/GenBank/DDBJ whole genome shotgun (WGS) entry which is preliminary data.</text>
</comment>